<gene>
    <name evidence="1" type="ORF">H9564_03980</name>
</gene>
<dbReference type="Proteomes" id="UP000616837">
    <property type="component" value="Unassembled WGS sequence"/>
</dbReference>
<accession>A0ABR8PC49</accession>
<organism evidence="1 2">
    <name type="scientific">Limosilactobacillus avistercoris</name>
    <dbReference type="NCBI Taxonomy" id="2762243"/>
    <lineage>
        <taxon>Bacteria</taxon>
        <taxon>Bacillati</taxon>
        <taxon>Bacillota</taxon>
        <taxon>Bacilli</taxon>
        <taxon>Lactobacillales</taxon>
        <taxon>Lactobacillaceae</taxon>
        <taxon>Limosilactobacillus</taxon>
    </lineage>
</organism>
<dbReference type="EMBL" id="JACSQW010000007">
    <property type="protein sequence ID" value="MBD7894879.1"/>
    <property type="molecule type" value="Genomic_DNA"/>
</dbReference>
<name>A0ABR8PC49_9LACO</name>
<dbReference type="PANTHER" id="PTHR40056:SF1">
    <property type="entry name" value="DUF1836 DOMAIN-CONTAINING PROTEIN"/>
    <property type="match status" value="1"/>
</dbReference>
<sequence>MTNLTEFKRWENSISRMHFPKWEELPSLGLYVDQVAAVINENLTSLGMEPLTKSMINNYVKKKTIQAPIKKKYAVNQIVDLLLIGFFKNTFAIDDIRRGILQITSKDYPKQAYDRFVEILNARLRNETIPTNPNFDPANEQLMNFGIDAVLAGLKARYLLKMMAKESQVEKDNHENKE</sequence>
<reference evidence="1 2" key="1">
    <citation type="submission" date="2020-08" db="EMBL/GenBank/DDBJ databases">
        <title>A Genomic Blueprint of the Chicken Gut Microbiome.</title>
        <authorList>
            <person name="Gilroy R."/>
            <person name="Ravi A."/>
            <person name="Getino M."/>
            <person name="Pursley I."/>
            <person name="Horton D.L."/>
            <person name="Alikhan N.-F."/>
            <person name="Baker D."/>
            <person name="Gharbi K."/>
            <person name="Hall N."/>
            <person name="Watson M."/>
            <person name="Adriaenssens E.M."/>
            <person name="Foster-Nyarko E."/>
            <person name="Jarju S."/>
            <person name="Secka A."/>
            <person name="Antonio M."/>
            <person name="Oren A."/>
            <person name="Chaudhuri R."/>
            <person name="La Ragione R.M."/>
            <person name="Hildebrand F."/>
            <person name="Pallen M.J."/>
        </authorList>
    </citation>
    <scope>NUCLEOTIDE SEQUENCE [LARGE SCALE GENOMIC DNA]</scope>
    <source>
        <strain evidence="1 2">Sa3CUN2</strain>
    </source>
</reference>
<dbReference type="InterPro" id="IPR014975">
    <property type="entry name" value="DUF1836"/>
</dbReference>
<dbReference type="PANTHER" id="PTHR40056">
    <property type="entry name" value="HYPOTHETICAL CYTOSOLIC PROTEIN"/>
    <property type="match status" value="1"/>
</dbReference>
<dbReference type="RefSeq" id="WP_191684229.1">
    <property type="nucleotide sequence ID" value="NZ_JACSQW010000007.1"/>
</dbReference>
<dbReference type="Pfam" id="PF08876">
    <property type="entry name" value="DUF1836"/>
    <property type="match status" value="1"/>
</dbReference>
<protein>
    <submittedName>
        <fullName evidence="1">DUF1836 domain-containing protein</fullName>
    </submittedName>
</protein>
<evidence type="ECO:0000313" key="2">
    <source>
        <dbReference type="Proteomes" id="UP000616837"/>
    </source>
</evidence>
<evidence type="ECO:0000313" key="1">
    <source>
        <dbReference type="EMBL" id="MBD7894879.1"/>
    </source>
</evidence>
<keyword evidence="2" id="KW-1185">Reference proteome</keyword>
<comment type="caution">
    <text evidence="1">The sequence shown here is derived from an EMBL/GenBank/DDBJ whole genome shotgun (WGS) entry which is preliminary data.</text>
</comment>
<proteinExistence type="predicted"/>